<keyword evidence="12" id="KW-0539">Nucleus</keyword>
<evidence type="ECO:0000256" key="2">
    <source>
        <dbReference type="ARBA" id="ARBA00004567"/>
    </source>
</evidence>
<dbReference type="Proteomes" id="UP000272025">
    <property type="component" value="Unassembled WGS sequence"/>
</dbReference>
<dbReference type="GO" id="GO:0106166">
    <property type="term" value="F:spindle pole body-nuclear membrane anchor activity"/>
    <property type="evidence" value="ECO:0007669"/>
    <property type="project" value="TreeGrafter"/>
</dbReference>
<feature type="compositionally biased region" description="Basic and acidic residues" evidence="13">
    <location>
        <begin position="610"/>
        <end position="634"/>
    </location>
</feature>
<organism evidence="15 16">
    <name type="scientific">Sodiomyces alkalinus (strain CBS 110278 / VKM F-3762 / F11)</name>
    <name type="common">Alkaliphilic filamentous fungus</name>
    <dbReference type="NCBI Taxonomy" id="1314773"/>
    <lineage>
        <taxon>Eukaryota</taxon>
        <taxon>Fungi</taxon>
        <taxon>Dikarya</taxon>
        <taxon>Ascomycota</taxon>
        <taxon>Pezizomycotina</taxon>
        <taxon>Sordariomycetes</taxon>
        <taxon>Hypocreomycetidae</taxon>
        <taxon>Glomerellales</taxon>
        <taxon>Plectosphaerellaceae</taxon>
        <taxon>Sodiomyces</taxon>
    </lineage>
</organism>
<dbReference type="GO" id="GO:0070762">
    <property type="term" value="C:nuclear pore transmembrane ring"/>
    <property type="evidence" value="ECO:0007669"/>
    <property type="project" value="TreeGrafter"/>
</dbReference>
<feature type="transmembrane region" description="Helical" evidence="14">
    <location>
        <begin position="258"/>
        <end position="280"/>
    </location>
</feature>
<feature type="transmembrane region" description="Helical" evidence="14">
    <location>
        <begin position="97"/>
        <end position="121"/>
    </location>
</feature>
<evidence type="ECO:0000256" key="14">
    <source>
        <dbReference type="SAM" id="Phobius"/>
    </source>
</evidence>
<feature type="transmembrane region" description="Helical" evidence="14">
    <location>
        <begin position="201"/>
        <end position="223"/>
    </location>
</feature>
<dbReference type="AlphaFoldDB" id="A0A3N2QA09"/>
<proteinExistence type="inferred from homology"/>
<accession>A0A3N2QA09</accession>
<dbReference type="GO" id="GO:0051028">
    <property type="term" value="P:mRNA transport"/>
    <property type="evidence" value="ECO:0007669"/>
    <property type="project" value="UniProtKB-KW"/>
</dbReference>
<dbReference type="GO" id="GO:0006999">
    <property type="term" value="P:nuclear pore organization"/>
    <property type="evidence" value="ECO:0007669"/>
    <property type="project" value="TreeGrafter"/>
</dbReference>
<gene>
    <name evidence="15" type="ORF">SODALDRAFT_342528</name>
</gene>
<evidence type="ECO:0000256" key="8">
    <source>
        <dbReference type="ARBA" id="ARBA00022989"/>
    </source>
</evidence>
<feature type="transmembrane region" description="Helical" evidence="14">
    <location>
        <begin position="57"/>
        <end position="76"/>
    </location>
</feature>
<keyword evidence="8 14" id="KW-1133">Transmembrane helix</keyword>
<sequence length="641" mass="72306">MSPAISRKAPYKDFLQPALHRRFSSAATVLLGLVYVQAIFLGELTSFLWSWFPIGPVGVRTALLFACALSVIVLRISQYHFGSRATASPIHSLPQLFTIQALEAWLFYGFSSALFGLVYLWSRPSDSKLNWVIAMSGDRVKLNERPVFVVYYLFVSAIAQTFVHMTFDKDQLRIDISEQRRKAPADSSHPLKVVLSRLPAIFVYATVQSLVVWVISVISYTLLFRRTVWGWSLAFSRPFYNLPKSNMLPPRDYWLGRIALQCLYAGVTLSTMWMVANYAFSKFMVKAPLKNGKPLTNDSKDPNGSLLNGLKSKKASIRCFAVWELALIARDFEDRRKAVFEDIDRKDGPMWSHIYVICLDIVKAMEARVDDYGKPAPAPAVEPEPVIEPRARSTASTAPLKEEPIFRGRPATKSMRGEVEKALTQAGRAPGQSPIAQLSPLAKKTLQGARDKVLSKEQQEALSPPQITSQLQAWALTVIRYPYVGWIFRQTFRRCITPAVFGTPYAEPGHHVHAVEVLSLLAVRSLSEDKFGNVHRDVATIIRTFTRVTKKLEAFRENFPVHWTDVGNRKYAPEVDVLLKTLKKGLSEVVQGFESYSRDLRLTRSDIREAKEVSAEAETSAKTERSEEGRDKQPEMTQLGR</sequence>
<evidence type="ECO:0000256" key="3">
    <source>
        <dbReference type="ARBA" id="ARBA00005760"/>
    </source>
</evidence>
<comment type="similarity">
    <text evidence="3">Belongs to the NDC1 family.</text>
</comment>
<dbReference type="PANTHER" id="PTHR13269:SF6">
    <property type="entry name" value="NUCLEOPORIN NDC1"/>
    <property type="match status" value="1"/>
</dbReference>
<keyword evidence="6" id="KW-0509">mRNA transport</keyword>
<keyword evidence="4" id="KW-0813">Transport</keyword>
<keyword evidence="15" id="KW-0261">Viral envelope protein</keyword>
<evidence type="ECO:0000256" key="7">
    <source>
        <dbReference type="ARBA" id="ARBA00022927"/>
    </source>
</evidence>
<evidence type="ECO:0000256" key="4">
    <source>
        <dbReference type="ARBA" id="ARBA00022448"/>
    </source>
</evidence>
<feature type="region of interest" description="Disordered" evidence="13">
    <location>
        <begin position="610"/>
        <end position="641"/>
    </location>
</feature>
<dbReference type="InterPro" id="IPR019049">
    <property type="entry name" value="Nucleoporin_prot_Ndc1/Nup"/>
</dbReference>
<dbReference type="GO" id="GO:0015031">
    <property type="term" value="P:protein transport"/>
    <property type="evidence" value="ECO:0007669"/>
    <property type="project" value="UniProtKB-KW"/>
</dbReference>
<dbReference type="PANTHER" id="PTHR13269">
    <property type="entry name" value="NUCLEOPORIN NDC1"/>
    <property type="match status" value="1"/>
</dbReference>
<evidence type="ECO:0000256" key="5">
    <source>
        <dbReference type="ARBA" id="ARBA00022692"/>
    </source>
</evidence>
<evidence type="ECO:0000256" key="1">
    <source>
        <dbReference type="ARBA" id="ARBA00004232"/>
    </source>
</evidence>
<dbReference type="GO" id="GO:0031965">
    <property type="term" value="C:nuclear membrane"/>
    <property type="evidence" value="ECO:0007669"/>
    <property type="project" value="UniProtKB-SubCell"/>
</dbReference>
<dbReference type="GeneID" id="39581568"/>
<dbReference type="STRING" id="1314773.A0A3N2QA09"/>
<keyword evidence="16" id="KW-1185">Reference proteome</keyword>
<dbReference type="Pfam" id="PF09531">
    <property type="entry name" value="Ndc1_Nup"/>
    <property type="match status" value="1"/>
</dbReference>
<evidence type="ECO:0000256" key="13">
    <source>
        <dbReference type="SAM" id="MobiDB-lite"/>
    </source>
</evidence>
<comment type="subcellular location">
    <subcellularLocation>
        <location evidence="1">Nucleus membrane</location>
        <topology evidence="1">Multi-pass membrane protein</topology>
    </subcellularLocation>
    <subcellularLocation>
        <location evidence="2">Nucleus</location>
        <location evidence="2">Nuclear pore complex</location>
    </subcellularLocation>
</comment>
<name>A0A3N2QA09_SODAK</name>
<evidence type="ECO:0000313" key="16">
    <source>
        <dbReference type="Proteomes" id="UP000272025"/>
    </source>
</evidence>
<keyword evidence="11 14" id="KW-0472">Membrane</keyword>
<evidence type="ECO:0000256" key="10">
    <source>
        <dbReference type="ARBA" id="ARBA00023132"/>
    </source>
</evidence>
<evidence type="ECO:0000256" key="9">
    <source>
        <dbReference type="ARBA" id="ARBA00023010"/>
    </source>
</evidence>
<feature type="transmembrane region" description="Helical" evidence="14">
    <location>
        <begin position="149"/>
        <end position="167"/>
    </location>
</feature>
<keyword evidence="10" id="KW-0906">Nuclear pore complex</keyword>
<keyword evidence="15" id="KW-0946">Virion</keyword>
<reference evidence="15 16" key="1">
    <citation type="journal article" date="2018" name="Mol. Ecol.">
        <title>The obligate alkalophilic soda-lake fungus Sodiomyces alkalinus has shifted to a protein diet.</title>
        <authorList>
            <person name="Grum-Grzhimaylo A.A."/>
            <person name="Falkoski D.L."/>
            <person name="van den Heuvel J."/>
            <person name="Valero-Jimenez C.A."/>
            <person name="Min B."/>
            <person name="Choi I.G."/>
            <person name="Lipzen A."/>
            <person name="Daum C.G."/>
            <person name="Aanen D.K."/>
            <person name="Tsang A."/>
            <person name="Henrissat B."/>
            <person name="Bilanenko E.N."/>
            <person name="de Vries R.P."/>
            <person name="van Kan J.A.L."/>
            <person name="Grigoriev I.V."/>
            <person name="Debets A.J.M."/>
        </authorList>
    </citation>
    <scope>NUCLEOTIDE SEQUENCE [LARGE SCALE GENOMIC DNA]</scope>
    <source>
        <strain evidence="15 16">F11</strain>
    </source>
</reference>
<feature type="transmembrane region" description="Helical" evidence="14">
    <location>
        <begin position="29"/>
        <end position="51"/>
    </location>
</feature>
<keyword evidence="5 14" id="KW-0812">Transmembrane</keyword>
<evidence type="ECO:0000256" key="11">
    <source>
        <dbReference type="ARBA" id="ARBA00023136"/>
    </source>
</evidence>
<protein>
    <submittedName>
        <fullName evidence="15">Nuclear envelope protein</fullName>
    </submittedName>
</protein>
<dbReference type="RefSeq" id="XP_028471396.1">
    <property type="nucleotide sequence ID" value="XM_028613090.1"/>
</dbReference>
<evidence type="ECO:0000313" key="15">
    <source>
        <dbReference type="EMBL" id="ROT43590.1"/>
    </source>
</evidence>
<dbReference type="OrthoDB" id="67850at2759"/>
<dbReference type="GO" id="GO:0005816">
    <property type="term" value="C:spindle pole body"/>
    <property type="evidence" value="ECO:0007669"/>
    <property type="project" value="TreeGrafter"/>
</dbReference>
<dbReference type="EMBL" id="ML119051">
    <property type="protein sequence ID" value="ROT43590.1"/>
    <property type="molecule type" value="Genomic_DNA"/>
</dbReference>
<evidence type="ECO:0000256" key="12">
    <source>
        <dbReference type="ARBA" id="ARBA00023242"/>
    </source>
</evidence>
<evidence type="ECO:0000256" key="6">
    <source>
        <dbReference type="ARBA" id="ARBA00022816"/>
    </source>
</evidence>
<keyword evidence="7" id="KW-0653">Protein transport</keyword>
<dbReference type="GO" id="GO:0070631">
    <property type="term" value="P:spindle pole body localization"/>
    <property type="evidence" value="ECO:0007669"/>
    <property type="project" value="TreeGrafter"/>
</dbReference>
<keyword evidence="9" id="KW-0811">Translocation</keyword>